<dbReference type="Proteomes" id="UP000549250">
    <property type="component" value="Unassembled WGS sequence"/>
</dbReference>
<dbReference type="AlphaFoldDB" id="A0A839T7U9"/>
<dbReference type="EMBL" id="JACHXI010000009">
    <property type="protein sequence ID" value="MBB3103743.1"/>
    <property type="molecule type" value="Genomic_DNA"/>
</dbReference>
<organism evidence="1 2">
    <name type="scientific">Azomonas macrocytogenes</name>
    <name type="common">Azotobacter macrocytogenes</name>
    <dbReference type="NCBI Taxonomy" id="69962"/>
    <lineage>
        <taxon>Bacteria</taxon>
        <taxon>Pseudomonadati</taxon>
        <taxon>Pseudomonadota</taxon>
        <taxon>Gammaproteobacteria</taxon>
        <taxon>Pseudomonadales</taxon>
        <taxon>Pseudomonadaceae</taxon>
        <taxon>Azomonas</taxon>
    </lineage>
</organism>
<dbReference type="Pfam" id="PF21641">
    <property type="entry name" value="NarE"/>
    <property type="match status" value="1"/>
</dbReference>
<sequence length="145" mass="16236">MLIYRGVSKDLDSQSCGKIIPKGDENTSEIYAGSKHHFAGDTFLTIYASGVNARYDHNYCSDTYKTSYVSFSSSEEIAKKFATGNWLFDGIVYVVDTKILCDLHITIHTDAEGKVNNQESEVLIDLKGFDFLPMEAIVNKYDVLI</sequence>
<accession>A0A839T7U9</accession>
<name>A0A839T7U9_AZOMA</name>
<comment type="caution">
    <text evidence="1">The sequence shown here is derived from an EMBL/GenBank/DDBJ whole genome shotgun (WGS) entry which is preliminary data.</text>
</comment>
<proteinExistence type="predicted"/>
<dbReference type="InterPro" id="IPR049061">
    <property type="entry name" value="NarE-like"/>
</dbReference>
<dbReference type="RefSeq" id="WP_183166656.1">
    <property type="nucleotide sequence ID" value="NZ_JACHXI010000009.1"/>
</dbReference>
<keyword evidence="2" id="KW-1185">Reference proteome</keyword>
<evidence type="ECO:0000313" key="1">
    <source>
        <dbReference type="EMBL" id="MBB3103743.1"/>
    </source>
</evidence>
<evidence type="ECO:0000313" key="2">
    <source>
        <dbReference type="Proteomes" id="UP000549250"/>
    </source>
</evidence>
<protein>
    <submittedName>
        <fullName evidence="1">Uncharacterized protein</fullName>
    </submittedName>
</protein>
<reference evidence="1 2" key="1">
    <citation type="submission" date="2020-08" db="EMBL/GenBank/DDBJ databases">
        <title>Genomic Encyclopedia of Type Strains, Phase III (KMG-III): the genomes of soil and plant-associated and newly described type strains.</title>
        <authorList>
            <person name="Whitman W."/>
        </authorList>
    </citation>
    <scope>NUCLEOTIDE SEQUENCE [LARGE SCALE GENOMIC DNA]</scope>
    <source>
        <strain evidence="1 2">CECT 4462</strain>
    </source>
</reference>
<gene>
    <name evidence="1" type="ORF">FHR87_002140</name>
</gene>